<sequence>MEETARAVASPCINVCKLDHNRLCAGCGRHLDEIARWSSMSDSERSHILHRVLPLRQQLQQSLRGSLAEHERLLRALHPLAEPPAGDGWNRSELDDLLPPGPPVEAAVLAGIVPRANGAQVILTRRTETLRQHGGQVGFPGGRTEPDDRDALAAALRESQEEIALAPTQVQALGYLDPFVTITGYRVTPVVAVIDPDFVAVPQPSEVAEVFEVPLDYLMAADNLRQVEINHRGRVRHVLEYGWPGQRIWGATAAILYNLRRRLEQLIDPPWTTLVDVATLAAALGDGVRVVDARATASTAVRVVDARASLADPQAGNGLYAQGHIPGAVHADLNRDLSDLTRVGHGRHPLPDSDAFAARLGQWGIAADTQVVVYDGSDGSMAAARLWWLLRLIGHTKVAVLDGGIAAWQAAGQPLATGSSEVAALPAYPGRFDTSQVASADEIESRLKHAPGWLVDARAGERFRGEVEPLDPVAGHVPGAVNRPFALNVLDGRLRDAQELRAELQGVIGNQDPQRVVLMCGSGVTACHLLLAMESAGLSGARIYADSWSGWVSDSSRPVATGA</sequence>
<dbReference type="NCBIfam" id="NF007980">
    <property type="entry name" value="PRK10707.1"/>
    <property type="match status" value="1"/>
</dbReference>
<reference evidence="5" key="1">
    <citation type="submission" date="2022-10" db="EMBL/GenBank/DDBJ databases">
        <title>Culturing micro-colonial fungi from biological soil crusts in the Mojave desert and describing Neophaeococcomyces mojavensis, and introducing the new genera and species Taxawa tesnikishii.</title>
        <authorList>
            <person name="Kurbessoian T."/>
            <person name="Stajich J.E."/>
        </authorList>
    </citation>
    <scope>NUCLEOTIDE SEQUENCE</scope>
    <source>
        <strain evidence="5">TK_35</strain>
    </source>
</reference>
<dbReference type="Pfam" id="PF06945">
    <property type="entry name" value="DUF1289"/>
    <property type="match status" value="1"/>
</dbReference>
<dbReference type="Gene3D" id="3.90.79.10">
    <property type="entry name" value="Nucleoside Triphosphate Pyrophosphohydrolase"/>
    <property type="match status" value="1"/>
</dbReference>
<proteinExistence type="predicted"/>
<gene>
    <name evidence="5" type="ORF">H2204_010739</name>
</gene>
<dbReference type="AlphaFoldDB" id="A0AA38XVR0"/>
<feature type="domain" description="Rhodanese" evidence="3">
    <location>
        <begin position="284"/>
        <end position="417"/>
    </location>
</feature>
<dbReference type="SMART" id="SM00450">
    <property type="entry name" value="RHOD"/>
    <property type="match status" value="2"/>
</dbReference>
<feature type="domain" description="Rhodanese" evidence="3">
    <location>
        <begin position="448"/>
        <end position="560"/>
    </location>
</feature>
<dbReference type="InterPro" id="IPR045121">
    <property type="entry name" value="CoAse"/>
</dbReference>
<evidence type="ECO:0000259" key="4">
    <source>
        <dbReference type="PROSITE" id="PS51462"/>
    </source>
</evidence>
<dbReference type="Pfam" id="PF00293">
    <property type="entry name" value="NUDIX"/>
    <property type="match status" value="1"/>
</dbReference>
<dbReference type="PROSITE" id="PS50206">
    <property type="entry name" value="RHODANESE_3"/>
    <property type="match status" value="2"/>
</dbReference>
<dbReference type="CDD" id="cd01448">
    <property type="entry name" value="TST_Repeat_1"/>
    <property type="match status" value="1"/>
</dbReference>
<dbReference type="Pfam" id="PF00581">
    <property type="entry name" value="Rhodanese"/>
    <property type="match status" value="2"/>
</dbReference>
<dbReference type="SUPFAM" id="SSF52821">
    <property type="entry name" value="Rhodanese/Cell cycle control phosphatase"/>
    <property type="match status" value="2"/>
</dbReference>
<dbReference type="CDD" id="cd03426">
    <property type="entry name" value="NUDIX_CoAse_Nudt7"/>
    <property type="match status" value="1"/>
</dbReference>
<dbReference type="InterPro" id="IPR045078">
    <property type="entry name" value="TST/MPST-like"/>
</dbReference>
<dbReference type="PANTHER" id="PTHR11364">
    <property type="entry name" value="THIOSULFATE SULFERTANSFERASE"/>
    <property type="match status" value="1"/>
</dbReference>
<dbReference type="InterPro" id="IPR036873">
    <property type="entry name" value="Rhodanese-like_dom_sf"/>
</dbReference>
<name>A0AA38XVR0_9EURO</name>
<dbReference type="EMBL" id="JAPDRN010000092">
    <property type="protein sequence ID" value="KAJ9624697.1"/>
    <property type="molecule type" value="Genomic_DNA"/>
</dbReference>
<keyword evidence="1" id="KW-0808">Transferase</keyword>
<dbReference type="InterPro" id="IPR001763">
    <property type="entry name" value="Rhodanese-like_dom"/>
</dbReference>
<dbReference type="PANTHER" id="PTHR11364:SF27">
    <property type="entry name" value="SULFURTRANSFERASE"/>
    <property type="match status" value="1"/>
</dbReference>
<evidence type="ECO:0000259" key="3">
    <source>
        <dbReference type="PROSITE" id="PS50206"/>
    </source>
</evidence>
<dbReference type="SUPFAM" id="SSF55811">
    <property type="entry name" value="Nudix"/>
    <property type="match status" value="1"/>
</dbReference>
<dbReference type="InterPro" id="IPR000086">
    <property type="entry name" value="NUDIX_hydrolase_dom"/>
</dbReference>
<dbReference type="InterPro" id="IPR010710">
    <property type="entry name" value="DUF1289"/>
</dbReference>
<protein>
    <recommendedName>
        <fullName evidence="6">Sulfurtransferase</fullName>
    </recommendedName>
</protein>
<comment type="caution">
    <text evidence="5">The sequence shown here is derived from an EMBL/GenBank/DDBJ whole genome shotgun (WGS) entry which is preliminary data.</text>
</comment>
<accession>A0AA38XVR0</accession>
<dbReference type="InterPro" id="IPR015797">
    <property type="entry name" value="NUDIX_hydrolase-like_dom_sf"/>
</dbReference>
<keyword evidence="2" id="KW-0677">Repeat</keyword>
<evidence type="ECO:0000256" key="2">
    <source>
        <dbReference type="ARBA" id="ARBA00022737"/>
    </source>
</evidence>
<evidence type="ECO:0008006" key="6">
    <source>
        <dbReference type="Google" id="ProtNLM"/>
    </source>
</evidence>
<dbReference type="Gene3D" id="3.40.250.10">
    <property type="entry name" value="Rhodanese-like domain"/>
    <property type="match status" value="2"/>
</dbReference>
<evidence type="ECO:0000256" key="1">
    <source>
        <dbReference type="ARBA" id="ARBA00022679"/>
    </source>
</evidence>
<feature type="domain" description="Nudix hydrolase" evidence="4">
    <location>
        <begin position="103"/>
        <end position="235"/>
    </location>
</feature>
<organism evidence="5">
    <name type="scientific">Knufia peltigerae</name>
    <dbReference type="NCBI Taxonomy" id="1002370"/>
    <lineage>
        <taxon>Eukaryota</taxon>
        <taxon>Fungi</taxon>
        <taxon>Dikarya</taxon>
        <taxon>Ascomycota</taxon>
        <taxon>Pezizomycotina</taxon>
        <taxon>Eurotiomycetes</taxon>
        <taxon>Chaetothyriomycetidae</taxon>
        <taxon>Chaetothyriales</taxon>
        <taxon>Trichomeriaceae</taxon>
        <taxon>Knufia</taxon>
    </lineage>
</organism>
<dbReference type="GO" id="GO:0010945">
    <property type="term" value="F:coenzyme A diphosphatase activity"/>
    <property type="evidence" value="ECO:0007669"/>
    <property type="project" value="InterPro"/>
</dbReference>
<dbReference type="GO" id="GO:0004792">
    <property type="term" value="F:thiosulfate-cyanide sulfurtransferase activity"/>
    <property type="evidence" value="ECO:0007669"/>
    <property type="project" value="TreeGrafter"/>
</dbReference>
<dbReference type="CDD" id="cd01449">
    <property type="entry name" value="TST_Repeat_2"/>
    <property type="match status" value="1"/>
</dbReference>
<evidence type="ECO:0000313" key="5">
    <source>
        <dbReference type="EMBL" id="KAJ9624697.1"/>
    </source>
</evidence>
<dbReference type="PROSITE" id="PS51462">
    <property type="entry name" value="NUDIX"/>
    <property type="match status" value="1"/>
</dbReference>